<organism evidence="2 3">
    <name type="scientific">Dendrobium chrysotoxum</name>
    <name type="common">Orchid</name>
    <dbReference type="NCBI Taxonomy" id="161865"/>
    <lineage>
        <taxon>Eukaryota</taxon>
        <taxon>Viridiplantae</taxon>
        <taxon>Streptophyta</taxon>
        <taxon>Embryophyta</taxon>
        <taxon>Tracheophyta</taxon>
        <taxon>Spermatophyta</taxon>
        <taxon>Magnoliopsida</taxon>
        <taxon>Liliopsida</taxon>
        <taxon>Asparagales</taxon>
        <taxon>Orchidaceae</taxon>
        <taxon>Epidendroideae</taxon>
        <taxon>Malaxideae</taxon>
        <taxon>Dendrobiinae</taxon>
        <taxon>Dendrobium</taxon>
    </lineage>
</organism>
<dbReference type="Proteomes" id="UP000775213">
    <property type="component" value="Unassembled WGS sequence"/>
</dbReference>
<comment type="caution">
    <text evidence="2">The sequence shown here is derived from an EMBL/GenBank/DDBJ whole genome shotgun (WGS) entry which is preliminary data.</text>
</comment>
<name>A0AAV7GMJ2_DENCH</name>
<feature type="transmembrane region" description="Helical" evidence="1">
    <location>
        <begin position="230"/>
        <end position="258"/>
    </location>
</feature>
<keyword evidence="1" id="KW-1133">Transmembrane helix</keyword>
<keyword evidence="1" id="KW-0812">Transmembrane</keyword>
<protein>
    <submittedName>
        <fullName evidence="2">Uncharacterized protein</fullName>
    </submittedName>
</protein>
<proteinExistence type="predicted"/>
<dbReference type="AlphaFoldDB" id="A0AAV7GMJ2"/>
<evidence type="ECO:0000313" key="3">
    <source>
        <dbReference type="Proteomes" id="UP000775213"/>
    </source>
</evidence>
<evidence type="ECO:0000256" key="1">
    <source>
        <dbReference type="SAM" id="Phobius"/>
    </source>
</evidence>
<dbReference type="EMBL" id="JAGFBR010000013">
    <property type="protein sequence ID" value="KAH0456679.1"/>
    <property type="molecule type" value="Genomic_DNA"/>
</dbReference>
<gene>
    <name evidence="2" type="ORF">IEQ34_014586</name>
</gene>
<keyword evidence="3" id="KW-1185">Reference proteome</keyword>
<evidence type="ECO:0000313" key="2">
    <source>
        <dbReference type="EMBL" id="KAH0456679.1"/>
    </source>
</evidence>
<reference evidence="2 3" key="1">
    <citation type="journal article" date="2021" name="Hortic Res">
        <title>Chromosome-scale assembly of the Dendrobium chrysotoxum genome enhances the understanding of orchid evolution.</title>
        <authorList>
            <person name="Zhang Y."/>
            <person name="Zhang G.Q."/>
            <person name="Zhang D."/>
            <person name="Liu X.D."/>
            <person name="Xu X.Y."/>
            <person name="Sun W.H."/>
            <person name="Yu X."/>
            <person name="Zhu X."/>
            <person name="Wang Z.W."/>
            <person name="Zhao X."/>
            <person name="Zhong W.Y."/>
            <person name="Chen H."/>
            <person name="Yin W.L."/>
            <person name="Huang T."/>
            <person name="Niu S.C."/>
            <person name="Liu Z.J."/>
        </authorList>
    </citation>
    <scope>NUCLEOTIDE SEQUENCE [LARGE SCALE GENOMIC DNA]</scope>
    <source>
        <strain evidence="2">Lindl</strain>
    </source>
</reference>
<accession>A0AAV7GMJ2</accession>
<keyword evidence="1" id="KW-0472">Membrane</keyword>
<sequence>MIFSVALANLFMNIASNSTNSFTESFDNLAYYLKAIAVKLLTNYLKSRASFPIVFLQIWMTLAYQFLHLIDGYYGLDLLNDYSLQLYSRHKRALRYLEILGLTGDQAWDQRLQFSTSFASLLPSGYHFHHFLIQDRPHTDAIVFAWVVVLIVTIFAIIMLDFLDGMIHGSQSGGTTGSAVLDSAGRSLQPTDYGQSWSSLSLEGMVSCPNVHRVGLIIFFFFRISNQTTIFPWGTLLVSMANGLWNFLFFRLFSFIFFSTRYTRVDKVSGSFLFGGARTSPLLPEGFLQLTSGAIPPLHPF</sequence>
<feature type="transmembrane region" description="Helical" evidence="1">
    <location>
        <begin position="141"/>
        <end position="163"/>
    </location>
</feature>